<dbReference type="GO" id="GO:0000127">
    <property type="term" value="C:transcription factor TFIIIC complex"/>
    <property type="evidence" value="ECO:0007669"/>
    <property type="project" value="InterPro"/>
</dbReference>
<sequence>MPSPFHTAVLGSSIGYPNAVAWSEENLVAVAGGNTVTILNPGNPGARGVITIPASKPFPLGVVDGKGEDLLNECMLPCILARDNRPCVRSISWSPMGLANNAGCLLAVCTTAGRVKLYRFPFCEFSVEWIEVLDISELLYNHFKSTNFGDNQIVSTEISDVIARRDDVDYGCVDEPPVSSLRRSPKRKKQNAANIAETDSDNMRETNTLQLVPVSFYKSLEKVTDDRNLPILTKQQYASRSEMLMSLAIAWSPILGTSGNGVASPQNFSDYCSVLAVGGKCGRISFWRIHAPDCYAVDNPKYLSKVLLVGLLRAHDTWITAINWAICGCNDAKPQLLLATGSSDGSVKIWLVNGEELLKSSELIHNSFTLFKEATTVDHSTISVLSLTIPSQSPWRLFLAVGKGSGSFEVWIIDMLTCNFDRVGCYNAHDRIVTGLAWAFSGRCLYSCGQENSMKSWMLVENSLCEVPIPSYSPGLKSSCDVPYAFDSCFGLTVSPGNLAIAVARGFDIDLLHPMYQGRSHRAAIELFWIGGQQLDLSSGRDTENKPFPGIPEKELVWWERNLLWSLDQYADLNRFLTIWDIMTALLAFKQSSPGYTERILLKWLTSHLWSQFGDTVAALPELIKCLPKVSSRHLHLINIISRRVVLKGYKVDNTSGKQQELENSGVTKDGQVNIWMEFLSRSESELLERLVSFCFSTMLSRQSNSSVEFYRVGCWSPDGLAQMEQWVSESGKNLKDHTKFLAAEVGKVEKRRLKDLFRYDMEERCNFCSAVVPFESKDNAVCSGESYDSGTCQKHKLKRCAISMQILPTKPSWYCTCCHRQAAKLAPNVLFAVLEYPSDFESLFESPSQKYHPTPCCPFCGILLQRLQAEFSLSTCLV</sequence>
<dbReference type="InterPro" id="IPR001680">
    <property type="entry name" value="WD40_rpt"/>
</dbReference>
<name>A0A5A7PKZ7_STRAF</name>
<dbReference type="SUPFAM" id="SSF50978">
    <property type="entry name" value="WD40 repeat-like"/>
    <property type="match status" value="1"/>
</dbReference>
<dbReference type="Proteomes" id="UP000325081">
    <property type="component" value="Unassembled WGS sequence"/>
</dbReference>
<proteinExistence type="predicted"/>
<dbReference type="InterPro" id="IPR024761">
    <property type="entry name" value="TFIIIC_delta_N"/>
</dbReference>
<protein>
    <submittedName>
        <fullName evidence="4">Transducin/WD40 repeat-like superfamily protein</fullName>
    </submittedName>
</protein>
<feature type="region of interest" description="Disordered" evidence="2">
    <location>
        <begin position="179"/>
        <end position="200"/>
    </location>
</feature>
<gene>
    <name evidence="4" type="ORF">STAS_09567</name>
</gene>
<dbReference type="Gene3D" id="2.130.10.10">
    <property type="entry name" value="YVTN repeat-like/Quinoprotein amine dehydrogenase"/>
    <property type="match status" value="1"/>
</dbReference>
<reference evidence="5" key="1">
    <citation type="journal article" date="2019" name="Curr. Biol.">
        <title>Genome Sequence of Striga asiatica Provides Insight into the Evolution of Plant Parasitism.</title>
        <authorList>
            <person name="Yoshida S."/>
            <person name="Kim S."/>
            <person name="Wafula E.K."/>
            <person name="Tanskanen J."/>
            <person name="Kim Y.M."/>
            <person name="Honaas L."/>
            <person name="Yang Z."/>
            <person name="Spallek T."/>
            <person name="Conn C.E."/>
            <person name="Ichihashi Y."/>
            <person name="Cheong K."/>
            <person name="Cui S."/>
            <person name="Der J.P."/>
            <person name="Gundlach H."/>
            <person name="Jiao Y."/>
            <person name="Hori C."/>
            <person name="Ishida J.K."/>
            <person name="Kasahara H."/>
            <person name="Kiba T."/>
            <person name="Kim M.S."/>
            <person name="Koo N."/>
            <person name="Laohavisit A."/>
            <person name="Lee Y.H."/>
            <person name="Lumba S."/>
            <person name="McCourt P."/>
            <person name="Mortimer J.C."/>
            <person name="Mutuku J.M."/>
            <person name="Nomura T."/>
            <person name="Sasaki-Sekimoto Y."/>
            <person name="Seto Y."/>
            <person name="Wang Y."/>
            <person name="Wakatake T."/>
            <person name="Sakakibara H."/>
            <person name="Demura T."/>
            <person name="Yamaguchi S."/>
            <person name="Yoneyama K."/>
            <person name="Manabe R.I."/>
            <person name="Nelson D.C."/>
            <person name="Schulman A.H."/>
            <person name="Timko M.P."/>
            <person name="dePamphilis C.W."/>
            <person name="Choi D."/>
            <person name="Shirasu K."/>
        </authorList>
    </citation>
    <scope>NUCLEOTIDE SEQUENCE [LARGE SCALE GENOMIC DNA]</scope>
    <source>
        <strain evidence="5">cv. UVA1</strain>
    </source>
</reference>
<dbReference type="OrthoDB" id="6021743at2759"/>
<comment type="caution">
    <text evidence="4">The sequence shown here is derived from an EMBL/GenBank/DDBJ whole genome shotgun (WGS) entry which is preliminary data.</text>
</comment>
<dbReference type="InterPro" id="IPR044230">
    <property type="entry name" value="GTF3C4"/>
</dbReference>
<keyword evidence="5" id="KW-1185">Reference proteome</keyword>
<accession>A0A5A7PKZ7</accession>
<evidence type="ECO:0000256" key="1">
    <source>
        <dbReference type="PROSITE-ProRule" id="PRU00221"/>
    </source>
</evidence>
<dbReference type="InterPro" id="IPR036322">
    <property type="entry name" value="WD40_repeat_dom_sf"/>
</dbReference>
<dbReference type="GO" id="GO:0004402">
    <property type="term" value="F:histone acetyltransferase activity"/>
    <property type="evidence" value="ECO:0007669"/>
    <property type="project" value="InterPro"/>
</dbReference>
<feature type="repeat" description="WD" evidence="1">
    <location>
        <begin position="337"/>
        <end position="360"/>
    </location>
</feature>
<evidence type="ECO:0000313" key="4">
    <source>
        <dbReference type="EMBL" id="GER33430.1"/>
    </source>
</evidence>
<evidence type="ECO:0000259" key="3">
    <source>
        <dbReference type="Pfam" id="PF12657"/>
    </source>
</evidence>
<evidence type="ECO:0000256" key="2">
    <source>
        <dbReference type="SAM" id="MobiDB-lite"/>
    </source>
</evidence>
<dbReference type="PANTHER" id="PTHR15496">
    <property type="entry name" value="GENERAL TRANSCRIPTION FACTOR 3C POLYPEPTIDE 4 FAMILY"/>
    <property type="match status" value="1"/>
</dbReference>
<dbReference type="AlphaFoldDB" id="A0A5A7PKZ7"/>
<feature type="domain" description="Transcription factor IIIC 90kDa subunit N-terminal" evidence="3">
    <location>
        <begin position="22"/>
        <end position="474"/>
    </location>
</feature>
<keyword evidence="1" id="KW-0853">WD repeat</keyword>
<dbReference type="PANTHER" id="PTHR15496:SF2">
    <property type="entry name" value="GENERAL TRANSCRIPTION FACTOR 3C POLYPEPTIDE 4"/>
    <property type="match status" value="1"/>
</dbReference>
<dbReference type="GO" id="GO:0006384">
    <property type="term" value="P:transcription initiation at RNA polymerase III promoter"/>
    <property type="evidence" value="ECO:0007669"/>
    <property type="project" value="InterPro"/>
</dbReference>
<dbReference type="SMART" id="SM00320">
    <property type="entry name" value="WD40"/>
    <property type="match status" value="5"/>
</dbReference>
<dbReference type="InterPro" id="IPR015943">
    <property type="entry name" value="WD40/YVTN_repeat-like_dom_sf"/>
</dbReference>
<evidence type="ECO:0000313" key="5">
    <source>
        <dbReference type="Proteomes" id="UP000325081"/>
    </source>
</evidence>
<dbReference type="EMBL" id="BKCP01004738">
    <property type="protein sequence ID" value="GER33430.1"/>
    <property type="molecule type" value="Genomic_DNA"/>
</dbReference>
<organism evidence="4 5">
    <name type="scientific">Striga asiatica</name>
    <name type="common">Asiatic witchweed</name>
    <name type="synonym">Buchnera asiatica</name>
    <dbReference type="NCBI Taxonomy" id="4170"/>
    <lineage>
        <taxon>Eukaryota</taxon>
        <taxon>Viridiplantae</taxon>
        <taxon>Streptophyta</taxon>
        <taxon>Embryophyta</taxon>
        <taxon>Tracheophyta</taxon>
        <taxon>Spermatophyta</taxon>
        <taxon>Magnoliopsida</taxon>
        <taxon>eudicotyledons</taxon>
        <taxon>Gunneridae</taxon>
        <taxon>Pentapetalae</taxon>
        <taxon>asterids</taxon>
        <taxon>lamiids</taxon>
        <taxon>Lamiales</taxon>
        <taxon>Orobanchaceae</taxon>
        <taxon>Buchnereae</taxon>
        <taxon>Striga</taxon>
    </lineage>
</organism>
<dbReference type="PROSITE" id="PS50082">
    <property type="entry name" value="WD_REPEATS_2"/>
    <property type="match status" value="1"/>
</dbReference>
<dbReference type="Pfam" id="PF12657">
    <property type="entry name" value="TFIIIC_delta"/>
    <property type="match status" value="1"/>
</dbReference>